<reference evidence="1 2" key="1">
    <citation type="submission" date="2019-06" db="EMBL/GenBank/DDBJ databases">
        <title>A chromosomal-level reference genome of Carpinus fangiana (Coryloideae, Betulaceae).</title>
        <authorList>
            <person name="Yang X."/>
            <person name="Wang Z."/>
            <person name="Zhang L."/>
            <person name="Hao G."/>
            <person name="Liu J."/>
            <person name="Yang Y."/>
        </authorList>
    </citation>
    <scope>NUCLEOTIDE SEQUENCE [LARGE SCALE GENOMIC DNA]</scope>
    <source>
        <strain evidence="1">Cfa_2016G</strain>
        <tissue evidence="1">Leaf</tissue>
    </source>
</reference>
<dbReference type="OrthoDB" id="1931940at2759"/>
<protein>
    <submittedName>
        <fullName evidence="1">Uncharacterized protein</fullName>
    </submittedName>
</protein>
<keyword evidence="2" id="KW-1185">Reference proteome</keyword>
<dbReference type="EMBL" id="CM017323">
    <property type="protein sequence ID" value="KAE8023051.1"/>
    <property type="molecule type" value="Genomic_DNA"/>
</dbReference>
<dbReference type="PANTHER" id="PTHR34197:SF3">
    <property type="entry name" value="DUF740 FAMILY PROTEIN"/>
    <property type="match status" value="1"/>
</dbReference>
<evidence type="ECO:0000313" key="1">
    <source>
        <dbReference type="EMBL" id="KAE8023051.1"/>
    </source>
</evidence>
<accession>A0A5N6R2W3</accession>
<evidence type="ECO:0000313" key="2">
    <source>
        <dbReference type="Proteomes" id="UP000327013"/>
    </source>
</evidence>
<dbReference type="AlphaFoldDB" id="A0A5N6R2W3"/>
<dbReference type="PANTHER" id="PTHR34197">
    <property type="entry name" value="OS04G0591300 PROTEIN"/>
    <property type="match status" value="1"/>
</dbReference>
<dbReference type="Proteomes" id="UP000327013">
    <property type="component" value="Chromosome 3"/>
</dbReference>
<gene>
    <name evidence="1" type="ORF">FH972_008803</name>
</gene>
<proteinExistence type="predicted"/>
<sequence length="395" mass="43193">MKERGKAVEAFNNDMEYYSSSSDLPCKKHPSSSSVGICAYCLKDRLIKLVCSDCGEQRLSSCSCSEISSNRNSCTVEVGSVGRVSFLIENERSDVSQSQSHSKPKAQEKAEEVVILKRSSSSCVEIKKSAFWRIGRLFRKKREKNCERSSVGGGCDEKSDLWMVDYMGVSRSRSLCSFRGGWLFGSEDGGDHLVVSGARSSISAARSSGVNGGLLLDSGRRSGFSEAEPRKSGFDGEKKDVQLESEKGTDLKGGRKGGLLEHDAGLNGANRRVFSLKESDFNGIDDSGFIDLKLDYSSESKQEFSAAKMAVMTDQETGFGSMRGSNFVAHECGGSFGNFSGDGSFSNAGSCRITVNERGIKRGRKSMKGWRWIFKQHTTSWGNARKKGEDLMFKT</sequence>
<organism evidence="1 2">
    <name type="scientific">Carpinus fangiana</name>
    <dbReference type="NCBI Taxonomy" id="176857"/>
    <lineage>
        <taxon>Eukaryota</taxon>
        <taxon>Viridiplantae</taxon>
        <taxon>Streptophyta</taxon>
        <taxon>Embryophyta</taxon>
        <taxon>Tracheophyta</taxon>
        <taxon>Spermatophyta</taxon>
        <taxon>Magnoliopsida</taxon>
        <taxon>eudicotyledons</taxon>
        <taxon>Gunneridae</taxon>
        <taxon>Pentapetalae</taxon>
        <taxon>rosids</taxon>
        <taxon>fabids</taxon>
        <taxon>Fagales</taxon>
        <taxon>Betulaceae</taxon>
        <taxon>Carpinus</taxon>
    </lineage>
</organism>
<name>A0A5N6R2W3_9ROSI</name>